<keyword evidence="1" id="KW-0472">Membrane</keyword>
<dbReference type="AlphaFoldDB" id="A0A6A6RS26"/>
<keyword evidence="1" id="KW-0812">Transmembrane</keyword>
<evidence type="ECO:0000313" key="2">
    <source>
        <dbReference type="EMBL" id="KAF2637058.1"/>
    </source>
</evidence>
<reference evidence="2" key="1">
    <citation type="journal article" date="2020" name="Stud. Mycol.">
        <title>101 Dothideomycetes genomes: a test case for predicting lifestyles and emergence of pathogens.</title>
        <authorList>
            <person name="Haridas S."/>
            <person name="Albert R."/>
            <person name="Binder M."/>
            <person name="Bloem J."/>
            <person name="Labutti K."/>
            <person name="Salamov A."/>
            <person name="Andreopoulos B."/>
            <person name="Baker S."/>
            <person name="Barry K."/>
            <person name="Bills G."/>
            <person name="Bluhm B."/>
            <person name="Cannon C."/>
            <person name="Castanera R."/>
            <person name="Culley D."/>
            <person name="Daum C."/>
            <person name="Ezra D."/>
            <person name="Gonzalez J."/>
            <person name="Henrissat B."/>
            <person name="Kuo A."/>
            <person name="Liang C."/>
            <person name="Lipzen A."/>
            <person name="Lutzoni F."/>
            <person name="Magnuson J."/>
            <person name="Mondo S."/>
            <person name="Nolan M."/>
            <person name="Ohm R."/>
            <person name="Pangilinan J."/>
            <person name="Park H.-J."/>
            <person name="Ramirez L."/>
            <person name="Alfaro M."/>
            <person name="Sun H."/>
            <person name="Tritt A."/>
            <person name="Yoshinaga Y."/>
            <person name="Zwiers L.-H."/>
            <person name="Turgeon B."/>
            <person name="Goodwin S."/>
            <person name="Spatafora J."/>
            <person name="Crous P."/>
            <person name="Grigoriev I."/>
        </authorList>
    </citation>
    <scope>NUCLEOTIDE SEQUENCE</scope>
    <source>
        <strain evidence="2">CBS 473.64</strain>
    </source>
</reference>
<dbReference type="Proteomes" id="UP000799753">
    <property type="component" value="Unassembled WGS sequence"/>
</dbReference>
<protein>
    <submittedName>
        <fullName evidence="2">Uncharacterized protein</fullName>
    </submittedName>
</protein>
<keyword evidence="1" id="KW-1133">Transmembrane helix</keyword>
<dbReference type="EMBL" id="MU006795">
    <property type="protein sequence ID" value="KAF2637058.1"/>
    <property type="molecule type" value="Genomic_DNA"/>
</dbReference>
<accession>A0A6A6RS26</accession>
<keyword evidence="3" id="KW-1185">Reference proteome</keyword>
<proteinExistence type="predicted"/>
<name>A0A6A6RS26_9PLEO</name>
<sequence length="184" mass="20232">MSTPATPPSPYRSEPLLTKRADEMVQSFETCEQRRSPGLMARIGYCSICSVVVGGVFILGAFGFVWFLWWSGGGNVLGRSIMVNGMGNAFCDTRLYRHPFLHHSASSRLYSYALALRWHKVHLPNAAAVSLLRFANLGPWSLIMALFDMGLTSLSSAGLVVLVLTLTTTLSTIIRRSAVRTSME</sequence>
<evidence type="ECO:0000256" key="1">
    <source>
        <dbReference type="SAM" id="Phobius"/>
    </source>
</evidence>
<feature type="transmembrane region" description="Helical" evidence="1">
    <location>
        <begin position="43"/>
        <end position="69"/>
    </location>
</feature>
<organism evidence="2 3">
    <name type="scientific">Massarina eburnea CBS 473.64</name>
    <dbReference type="NCBI Taxonomy" id="1395130"/>
    <lineage>
        <taxon>Eukaryota</taxon>
        <taxon>Fungi</taxon>
        <taxon>Dikarya</taxon>
        <taxon>Ascomycota</taxon>
        <taxon>Pezizomycotina</taxon>
        <taxon>Dothideomycetes</taxon>
        <taxon>Pleosporomycetidae</taxon>
        <taxon>Pleosporales</taxon>
        <taxon>Massarineae</taxon>
        <taxon>Massarinaceae</taxon>
        <taxon>Massarina</taxon>
    </lineage>
</organism>
<evidence type="ECO:0000313" key="3">
    <source>
        <dbReference type="Proteomes" id="UP000799753"/>
    </source>
</evidence>
<dbReference type="OrthoDB" id="5428040at2759"/>
<gene>
    <name evidence="2" type="ORF">P280DRAFT_532641</name>
</gene>
<feature type="transmembrane region" description="Helical" evidence="1">
    <location>
        <begin position="140"/>
        <end position="166"/>
    </location>
</feature>